<gene>
    <name evidence="1" type="ORF">C0Z20_04100</name>
</gene>
<evidence type="ECO:0000313" key="2">
    <source>
        <dbReference type="Proteomes" id="UP000235777"/>
    </source>
</evidence>
<sequence length="587" mass="61932">MSCSTPTASSGGSANGLISADVKTADGTRLFAQGSSFNLSFVTAAPAADNVVWSIQDHVGNVKGSGTFAVASGTQTNTLSCKSTVGGYFAVTASLSKAGGTLPQAGTRPTGIATFGVLPNVSGVIPAVSFAHQEQHRFGMQGFNSNAAALAALGISQTIDDRELSAMEPNGPNTWTPSLSNVDPSYTSGKIMRLVRLDGIPAWASPTGGFQDDTHAPSDLSYYQNYMARVGTDTANVRKTYFPTQQNDYYQVTWEPQWTDSQSNFVAMYKAVYTGLHSTDPNAVVMGTTNPLVANCQTECTSGYLQTFAALGLGQYIDGITTHGYYNAGTYPSHPPELYDTDPNPANVANALDKQMQQLRSQMQSVKPNMRLWSTELGISYDPGISYGANSPSSNQLYAQAAIAARAHLIILGEGAQVTYFFYGPDYPDEVGYGSFFDLSDAQGAYGATNLSPKPEAMAFAAMTRIVDGTQTLGRLNGLPTMVYGYAFQQLNGGKVITALWTHNNAQWPTSSGSYSSTYSTSYGLQVDSAGTSGNVTVLDVMGNASTVPYSNGVATLKLTESPIYVVSTNATVAKANATAPLGYTGQ</sequence>
<organism evidence="1 2">
    <name type="scientific">Trinickia symbiotica</name>
    <dbReference type="NCBI Taxonomy" id="863227"/>
    <lineage>
        <taxon>Bacteria</taxon>
        <taxon>Pseudomonadati</taxon>
        <taxon>Pseudomonadota</taxon>
        <taxon>Betaproteobacteria</taxon>
        <taxon>Burkholderiales</taxon>
        <taxon>Burkholderiaceae</taxon>
        <taxon>Trinickia</taxon>
    </lineage>
</organism>
<dbReference type="SUPFAM" id="SSF51445">
    <property type="entry name" value="(Trans)glycosidases"/>
    <property type="match status" value="1"/>
</dbReference>
<dbReference type="Proteomes" id="UP000235777">
    <property type="component" value="Unassembled WGS sequence"/>
</dbReference>
<evidence type="ECO:0000313" key="1">
    <source>
        <dbReference type="EMBL" id="PMS38284.1"/>
    </source>
</evidence>
<comment type="caution">
    <text evidence="1">The sequence shown here is derived from an EMBL/GenBank/DDBJ whole genome shotgun (WGS) entry which is preliminary data.</text>
</comment>
<keyword evidence="2" id="KW-1185">Reference proteome</keyword>
<proteinExistence type="predicted"/>
<accession>A0A2N7X9G8</accession>
<dbReference type="AlphaFoldDB" id="A0A2N7X9G8"/>
<dbReference type="Gene3D" id="3.20.20.80">
    <property type="entry name" value="Glycosidases"/>
    <property type="match status" value="1"/>
</dbReference>
<dbReference type="InterPro" id="IPR017853">
    <property type="entry name" value="GH"/>
</dbReference>
<dbReference type="EMBL" id="PNYC01000002">
    <property type="protein sequence ID" value="PMS38284.1"/>
    <property type="molecule type" value="Genomic_DNA"/>
</dbReference>
<dbReference type="InterPro" id="IPR051923">
    <property type="entry name" value="Glycosyl_Hydrolase_39"/>
</dbReference>
<dbReference type="PANTHER" id="PTHR12631">
    <property type="entry name" value="ALPHA-L-IDURONIDASE"/>
    <property type="match status" value="1"/>
</dbReference>
<dbReference type="PANTHER" id="PTHR12631:SF10">
    <property type="entry name" value="BETA-XYLOSIDASE-LIKE PROTEIN-RELATED"/>
    <property type="match status" value="1"/>
</dbReference>
<dbReference type="GO" id="GO:0004553">
    <property type="term" value="F:hydrolase activity, hydrolyzing O-glycosyl compounds"/>
    <property type="evidence" value="ECO:0007669"/>
    <property type="project" value="TreeGrafter"/>
</dbReference>
<reference evidence="1 2" key="1">
    <citation type="submission" date="2018-01" db="EMBL/GenBank/DDBJ databases">
        <title>Whole genome analyses suggest that Burkholderia sensu lato contains two further novel genera in the rhizoxinica-symbiotica group Mycetohabitans gen. nov., and Trinickia gen. nov.: implications for the evolution of diazotrophy and nodulation in the Burkholderiaceae.</title>
        <authorList>
            <person name="Estrada-de los Santos P."/>
            <person name="Palmer M."/>
            <person name="Chavez-Ramirez B."/>
            <person name="Beukes C."/>
            <person name="Steenkamp E.T."/>
            <person name="Hirsch A.M."/>
            <person name="Manyaka P."/>
            <person name="Maluk M."/>
            <person name="Lafos M."/>
            <person name="Crook M."/>
            <person name="Gross E."/>
            <person name="Simon M.F."/>
            <person name="Bueno dos Reis Junior F."/>
            <person name="Poole P.S."/>
            <person name="Venter S.N."/>
            <person name="James E.K."/>
        </authorList>
    </citation>
    <scope>NUCLEOTIDE SEQUENCE [LARGE SCALE GENOMIC DNA]</scope>
    <source>
        <strain evidence="1 2">JPY 581</strain>
    </source>
</reference>
<dbReference type="OrthoDB" id="8905641at2"/>
<protein>
    <submittedName>
        <fullName evidence="1">Uncharacterized protein</fullName>
    </submittedName>
</protein>
<name>A0A2N7X9G8_9BURK</name>
<dbReference type="STRING" id="863227.GCA_000373005_00316"/>